<comment type="caution">
    <text evidence="1">The sequence shown here is derived from an EMBL/GenBank/DDBJ whole genome shotgun (WGS) entry which is preliminary data.</text>
</comment>
<keyword evidence="2" id="KW-1185">Reference proteome</keyword>
<name>A0ACB8SDW3_9AGAM</name>
<evidence type="ECO:0000313" key="2">
    <source>
        <dbReference type="Proteomes" id="UP000814140"/>
    </source>
</evidence>
<evidence type="ECO:0000313" key="1">
    <source>
        <dbReference type="EMBL" id="KAI0054658.1"/>
    </source>
</evidence>
<dbReference type="EMBL" id="MU277370">
    <property type="protein sequence ID" value="KAI0054658.1"/>
    <property type="molecule type" value="Genomic_DNA"/>
</dbReference>
<organism evidence="1 2">
    <name type="scientific">Artomyces pyxidatus</name>
    <dbReference type="NCBI Taxonomy" id="48021"/>
    <lineage>
        <taxon>Eukaryota</taxon>
        <taxon>Fungi</taxon>
        <taxon>Dikarya</taxon>
        <taxon>Basidiomycota</taxon>
        <taxon>Agaricomycotina</taxon>
        <taxon>Agaricomycetes</taxon>
        <taxon>Russulales</taxon>
        <taxon>Auriscalpiaceae</taxon>
        <taxon>Artomyces</taxon>
    </lineage>
</organism>
<protein>
    <submittedName>
        <fullName evidence="1">Uncharacterized protein</fullName>
    </submittedName>
</protein>
<accession>A0ACB8SDW3</accession>
<proteinExistence type="predicted"/>
<reference evidence="1" key="1">
    <citation type="submission" date="2021-03" db="EMBL/GenBank/DDBJ databases">
        <authorList>
            <consortium name="DOE Joint Genome Institute"/>
            <person name="Ahrendt S."/>
            <person name="Looney B.P."/>
            <person name="Miyauchi S."/>
            <person name="Morin E."/>
            <person name="Drula E."/>
            <person name="Courty P.E."/>
            <person name="Chicoki N."/>
            <person name="Fauchery L."/>
            <person name="Kohler A."/>
            <person name="Kuo A."/>
            <person name="Labutti K."/>
            <person name="Pangilinan J."/>
            <person name="Lipzen A."/>
            <person name="Riley R."/>
            <person name="Andreopoulos W."/>
            <person name="He G."/>
            <person name="Johnson J."/>
            <person name="Barry K.W."/>
            <person name="Grigoriev I.V."/>
            <person name="Nagy L."/>
            <person name="Hibbett D."/>
            <person name="Henrissat B."/>
            <person name="Matheny P.B."/>
            <person name="Labbe J."/>
            <person name="Martin F."/>
        </authorList>
    </citation>
    <scope>NUCLEOTIDE SEQUENCE</scope>
    <source>
        <strain evidence="1">HHB10654</strain>
    </source>
</reference>
<dbReference type="Proteomes" id="UP000814140">
    <property type="component" value="Unassembled WGS sequence"/>
</dbReference>
<reference evidence="1" key="2">
    <citation type="journal article" date="2022" name="New Phytol.">
        <title>Evolutionary transition to the ectomycorrhizal habit in the genomes of a hyperdiverse lineage of mushroom-forming fungi.</title>
        <authorList>
            <person name="Looney B."/>
            <person name="Miyauchi S."/>
            <person name="Morin E."/>
            <person name="Drula E."/>
            <person name="Courty P.E."/>
            <person name="Kohler A."/>
            <person name="Kuo A."/>
            <person name="LaButti K."/>
            <person name="Pangilinan J."/>
            <person name="Lipzen A."/>
            <person name="Riley R."/>
            <person name="Andreopoulos W."/>
            <person name="He G."/>
            <person name="Johnson J."/>
            <person name="Nolan M."/>
            <person name="Tritt A."/>
            <person name="Barry K.W."/>
            <person name="Grigoriev I.V."/>
            <person name="Nagy L.G."/>
            <person name="Hibbett D."/>
            <person name="Henrissat B."/>
            <person name="Matheny P.B."/>
            <person name="Labbe J."/>
            <person name="Martin F.M."/>
        </authorList>
    </citation>
    <scope>NUCLEOTIDE SEQUENCE</scope>
    <source>
        <strain evidence="1">HHB10654</strain>
    </source>
</reference>
<gene>
    <name evidence="1" type="ORF">BV25DRAFT_1873301</name>
</gene>
<sequence>MYKRVDRKIRPVPTTFPTEAKVRRHFPENPLDSLPKLTPHPPTFTPGVRLTEERCEALNINATGFLWPEEEKLFLHILRLNEEALAFVDVERGTLKDTYFSPYIIPTVPHVPWQDRNIPIPPGIRDQVIEVLKNKIAAGVYEPCQSSYRSKWFCTVKKNGNLPDTSGIAPHYINADRLH</sequence>